<name>A0A060YDM7_ONCMY</name>
<organism evidence="2 3">
    <name type="scientific">Oncorhynchus mykiss</name>
    <name type="common">Rainbow trout</name>
    <name type="synonym">Salmo gairdneri</name>
    <dbReference type="NCBI Taxonomy" id="8022"/>
    <lineage>
        <taxon>Eukaryota</taxon>
        <taxon>Metazoa</taxon>
        <taxon>Chordata</taxon>
        <taxon>Craniata</taxon>
        <taxon>Vertebrata</taxon>
        <taxon>Euteleostomi</taxon>
        <taxon>Actinopterygii</taxon>
        <taxon>Neopterygii</taxon>
        <taxon>Teleostei</taxon>
        <taxon>Protacanthopterygii</taxon>
        <taxon>Salmoniformes</taxon>
        <taxon>Salmonidae</taxon>
        <taxon>Salmoninae</taxon>
        <taxon>Oncorhynchus</taxon>
    </lineage>
</organism>
<dbReference type="PaxDb" id="8022-A0A060YDM7"/>
<evidence type="ECO:0000313" key="2">
    <source>
        <dbReference type="EMBL" id="CDQ89637.1"/>
    </source>
</evidence>
<dbReference type="Pfam" id="PF00078">
    <property type="entry name" value="RVT_1"/>
    <property type="match status" value="1"/>
</dbReference>
<evidence type="ECO:0000313" key="3">
    <source>
        <dbReference type="Proteomes" id="UP000193380"/>
    </source>
</evidence>
<dbReference type="Proteomes" id="UP000193380">
    <property type="component" value="Unassembled WGS sequence"/>
</dbReference>
<evidence type="ECO:0000259" key="1">
    <source>
        <dbReference type="Pfam" id="PF00078"/>
    </source>
</evidence>
<dbReference type="AlphaFoldDB" id="A0A060YDM7"/>
<dbReference type="PANTHER" id="PTHR47510:SF3">
    <property type="entry name" value="ENDO_EXONUCLEASE_PHOSPHATASE DOMAIN-CONTAINING PROTEIN"/>
    <property type="match status" value="1"/>
</dbReference>
<dbReference type="STRING" id="8022.A0A060YDM7"/>
<dbReference type="EMBL" id="FR909693">
    <property type="protein sequence ID" value="CDQ89637.1"/>
    <property type="molecule type" value="Genomic_DNA"/>
</dbReference>
<dbReference type="PANTHER" id="PTHR47510">
    <property type="entry name" value="REVERSE TRANSCRIPTASE DOMAIN-CONTAINING PROTEIN"/>
    <property type="match status" value="1"/>
</dbReference>
<proteinExistence type="predicted"/>
<dbReference type="InterPro" id="IPR043502">
    <property type="entry name" value="DNA/RNA_pol_sf"/>
</dbReference>
<gene>
    <name evidence="2" type="ORF">GSONMT00049047001</name>
</gene>
<reference evidence="2" key="2">
    <citation type="submission" date="2014-03" db="EMBL/GenBank/DDBJ databases">
        <authorList>
            <person name="Genoscope - CEA"/>
        </authorList>
    </citation>
    <scope>NUCLEOTIDE SEQUENCE</scope>
</reference>
<sequence length="157" mass="17369">PDGIPSRALRACADQLAGVFTDIFNQSLYQSDVPTCFKGATIVPVPKKAKLNDYRPVALTSVIMKCFARLVKDHITSTLPNTLDPLQFAYRPNRSTDDAISTTLHTALTHLDKRNTYVRMLFIDYSSAFNTIVPSKLVIKLETLGLDPACATGYWTS</sequence>
<accession>A0A060YDM7</accession>
<reference evidence="2" key="1">
    <citation type="journal article" date="2014" name="Nat. Commun.">
        <title>The rainbow trout genome provides novel insights into evolution after whole-genome duplication in vertebrates.</title>
        <authorList>
            <person name="Berthelot C."/>
            <person name="Brunet F."/>
            <person name="Chalopin D."/>
            <person name="Juanchich A."/>
            <person name="Bernard M."/>
            <person name="Noel B."/>
            <person name="Bento P."/>
            <person name="Da Silva C."/>
            <person name="Labadie K."/>
            <person name="Alberti A."/>
            <person name="Aury J.M."/>
            <person name="Louis A."/>
            <person name="Dehais P."/>
            <person name="Bardou P."/>
            <person name="Montfort J."/>
            <person name="Klopp C."/>
            <person name="Cabau C."/>
            <person name="Gaspin C."/>
            <person name="Thorgaard G.H."/>
            <person name="Boussaha M."/>
            <person name="Quillet E."/>
            <person name="Guyomard R."/>
            <person name="Galiana D."/>
            <person name="Bobe J."/>
            <person name="Volff J.N."/>
            <person name="Genet C."/>
            <person name="Wincker P."/>
            <person name="Jaillon O."/>
            <person name="Roest Crollius H."/>
            <person name="Guiguen Y."/>
        </authorList>
    </citation>
    <scope>NUCLEOTIDE SEQUENCE [LARGE SCALE GENOMIC DNA]</scope>
</reference>
<feature type="domain" description="Reverse transcriptase" evidence="1">
    <location>
        <begin position="45"/>
        <end position="148"/>
    </location>
</feature>
<dbReference type="InterPro" id="IPR000477">
    <property type="entry name" value="RT_dom"/>
</dbReference>
<feature type="non-terminal residue" evidence="2">
    <location>
        <position position="1"/>
    </location>
</feature>
<dbReference type="SUPFAM" id="SSF56672">
    <property type="entry name" value="DNA/RNA polymerases"/>
    <property type="match status" value="1"/>
</dbReference>
<protein>
    <recommendedName>
        <fullName evidence="1">Reverse transcriptase domain-containing protein</fullName>
    </recommendedName>
</protein>